<dbReference type="AlphaFoldDB" id="A0A409X508"/>
<gene>
    <name evidence="2" type="ORF">CVT25_003700</name>
</gene>
<dbReference type="OrthoDB" id="2505969at2759"/>
<dbReference type="Proteomes" id="UP000283269">
    <property type="component" value="Unassembled WGS sequence"/>
</dbReference>
<dbReference type="PANTHER" id="PTHR33096">
    <property type="entry name" value="CXC2 DOMAIN-CONTAINING PROTEIN"/>
    <property type="match status" value="1"/>
</dbReference>
<feature type="region of interest" description="Disordered" evidence="1">
    <location>
        <begin position="313"/>
        <end position="364"/>
    </location>
</feature>
<comment type="caution">
    <text evidence="2">The sequence shown here is derived from an EMBL/GenBank/DDBJ whole genome shotgun (WGS) entry which is preliminary data.</text>
</comment>
<dbReference type="EMBL" id="NHYD01002628">
    <property type="protein sequence ID" value="PPQ85812.1"/>
    <property type="molecule type" value="Genomic_DNA"/>
</dbReference>
<organism evidence="2 3">
    <name type="scientific">Psilocybe cyanescens</name>
    <dbReference type="NCBI Taxonomy" id="93625"/>
    <lineage>
        <taxon>Eukaryota</taxon>
        <taxon>Fungi</taxon>
        <taxon>Dikarya</taxon>
        <taxon>Basidiomycota</taxon>
        <taxon>Agaricomycotina</taxon>
        <taxon>Agaricomycetes</taxon>
        <taxon>Agaricomycetidae</taxon>
        <taxon>Agaricales</taxon>
        <taxon>Agaricineae</taxon>
        <taxon>Strophariaceae</taxon>
        <taxon>Psilocybe</taxon>
    </lineage>
</organism>
<evidence type="ECO:0000313" key="3">
    <source>
        <dbReference type="Proteomes" id="UP000283269"/>
    </source>
</evidence>
<accession>A0A409X508</accession>
<dbReference type="Pfam" id="PF18758">
    <property type="entry name" value="KDZ"/>
    <property type="match status" value="1"/>
</dbReference>
<dbReference type="InterPro" id="IPR040521">
    <property type="entry name" value="KDZ"/>
</dbReference>
<reference evidence="2 3" key="1">
    <citation type="journal article" date="2018" name="Evol. Lett.">
        <title>Horizontal gene cluster transfer increased hallucinogenic mushroom diversity.</title>
        <authorList>
            <person name="Reynolds H.T."/>
            <person name="Vijayakumar V."/>
            <person name="Gluck-Thaler E."/>
            <person name="Korotkin H.B."/>
            <person name="Matheny P.B."/>
            <person name="Slot J.C."/>
        </authorList>
    </citation>
    <scope>NUCLEOTIDE SEQUENCE [LARGE SCALE GENOMIC DNA]</scope>
    <source>
        <strain evidence="2 3">2631</strain>
    </source>
</reference>
<dbReference type="InParanoid" id="A0A409X508"/>
<keyword evidence="3" id="KW-1185">Reference proteome</keyword>
<dbReference type="PANTHER" id="PTHR33096:SF1">
    <property type="entry name" value="CXC1-LIKE CYSTEINE CLUSTER ASSOCIATED WITH KDZ TRANSPOSASES DOMAIN-CONTAINING PROTEIN"/>
    <property type="match status" value="1"/>
</dbReference>
<sequence>MTSPLLCVVVAPPLGTYFDGFGVHQSSHPATKRIKLNRSSRQLAQEKVDRQVQLASLSFQEREDLLANQENDMDLTDEAWVDINEEAFLRPPPGEEGFFSSHAGGEAQLQDLFLDTLAEQNGNEIEWRIEVISLEGRGIRTFFHSSTAVSAAVTLVEFGVIATSPEQPKLGFSIETLRFYQQLRRVSPRFSLDAFAKALNHYHYVPHKAYLADQLSNAYDCYLEINRAVDNLITRELGWSESSEKQNICPPCLYEVEDEPALKFRFLATMDGNNSLKLVDSAFRAGLVRTDTRKSVSPRWISPDEVNVFKDEVKKSPQKLSLQPSSGPHHSSNIPTPPVPPEDSMRERGPSQPLLAGAAPDSHEFSDLNSDEIAWLNVTEHDELAKCLNTCVDQWKNAGPEARKKMFALFAIAGIFLAVCRHGHVLVICDMIRSGELMKYPLATVKRLLEDFGSDICLGYDIMCAFMTTLKRSCLGEKMVALRLSGVVPSFHGHAHNRYCQVQWHPLYVEGVGLEDFEECERTFCRSNELASVTRLATPYHCQQHIDEHFRFHDLDKLTASGNFIYQNYRQALENIAIYTPRLAELSSKLKVGAEDFENYLKDERIYLAGLRAEPTEEQVQVEYMELLFDLDQYKAKSDAANALYRDRDRLMIKEGYTGSQITKITTQYLRWAPTMPEYDQGLIIICERKYRRALDDLERLVVQRLFEMTKLGMSGVGYKLHEKISKSLKTRADAIQSALKRYNEAAALMVPPRASLNWDSVVAAPANREAMVMYFQIKRAKEEILRLNVEIHRLLTFLFDDHIDHYRAVCANIIVNTPPAAEISARWQYHSQLHEQIISRLRQASQLEGFSGSLFPGRRKGRDPSLHIDVPPPAWAIDILVLGQTDIIVTEAEDVVLEETSNVDFDVDTDVFITLLDSVSLADIS</sequence>
<feature type="compositionally biased region" description="Polar residues" evidence="1">
    <location>
        <begin position="318"/>
        <end position="334"/>
    </location>
</feature>
<proteinExistence type="predicted"/>
<name>A0A409X508_PSICY</name>
<protein>
    <recommendedName>
        <fullName evidence="4">CxC1-like cysteine cluster associated with KDZ transposases domain-containing protein</fullName>
    </recommendedName>
</protein>
<evidence type="ECO:0000313" key="2">
    <source>
        <dbReference type="EMBL" id="PPQ85812.1"/>
    </source>
</evidence>
<evidence type="ECO:0000256" key="1">
    <source>
        <dbReference type="SAM" id="MobiDB-lite"/>
    </source>
</evidence>
<evidence type="ECO:0008006" key="4">
    <source>
        <dbReference type="Google" id="ProtNLM"/>
    </source>
</evidence>